<keyword evidence="2" id="KW-1185">Reference proteome</keyword>
<reference evidence="2" key="1">
    <citation type="journal article" date="2019" name="Int. J. Syst. Evol. Microbiol.">
        <title>The Global Catalogue of Microorganisms (GCM) 10K type strain sequencing project: providing services to taxonomists for standard genome sequencing and annotation.</title>
        <authorList>
            <consortium name="The Broad Institute Genomics Platform"/>
            <consortium name="The Broad Institute Genome Sequencing Center for Infectious Disease"/>
            <person name="Wu L."/>
            <person name="Ma J."/>
        </authorList>
    </citation>
    <scope>NUCLEOTIDE SEQUENCE [LARGE SCALE GENOMIC DNA]</scope>
    <source>
        <strain evidence="2">KCTC 12848</strain>
    </source>
</reference>
<dbReference type="Proteomes" id="UP001595833">
    <property type="component" value="Unassembled WGS sequence"/>
</dbReference>
<dbReference type="EMBL" id="JBHSJB010000025">
    <property type="protein sequence ID" value="MFC5057027.1"/>
    <property type="molecule type" value="Genomic_DNA"/>
</dbReference>
<gene>
    <name evidence="1" type="ORF">ACFPFM_25175</name>
</gene>
<dbReference type="Pfam" id="PF14907">
    <property type="entry name" value="NTP_transf_5"/>
    <property type="match status" value="1"/>
</dbReference>
<evidence type="ECO:0000313" key="2">
    <source>
        <dbReference type="Proteomes" id="UP001595833"/>
    </source>
</evidence>
<proteinExistence type="predicted"/>
<accession>A0ABV9Y5W0</accession>
<evidence type="ECO:0000313" key="1">
    <source>
        <dbReference type="EMBL" id="MFC5057027.1"/>
    </source>
</evidence>
<dbReference type="RefSeq" id="WP_344039070.1">
    <property type="nucleotide sequence ID" value="NZ_BAAAKE010000014.1"/>
</dbReference>
<dbReference type="InterPro" id="IPR039498">
    <property type="entry name" value="NTP_transf_5"/>
</dbReference>
<protein>
    <submittedName>
        <fullName evidence="1">Nucleotidyltransferase family protein</fullName>
    </submittedName>
</protein>
<comment type="caution">
    <text evidence="1">The sequence shown here is derived from an EMBL/GenBank/DDBJ whole genome shotgun (WGS) entry which is preliminary data.</text>
</comment>
<sequence>MNDEYSRVAATLCWACTGRLAPMDCPHNLLVAAVAAHRIPSRFLARAAESGTRIPKRLLDEVRSVEQTQLAAADAVERDVAWLAEVVTGHHAWDGMPFVVLKGNAASYLMPAEGTRRGTADIDLLTCDPVRYEEILQSAGYRSRGDHFGGHEAANLYSADHCDVDLHRYCPSWRPPRGPYSRYMPDRRELWMTDWVRCDPLGYDAIIDASVPHPVVPNSWLRVPNVTASALIICLELFRDYVSNNQEMATIRLGDLCEVAELINSSDFDAAVFADLVARCRAQDSVALAGQLIGQLFGSAGHFPIDTPGLARYPQMIGIGQLFDTGPRLSDLLLRRDNFGEALRHMTPNEINPQNLPSVIQVRRTGVAVDGRPATAVRSLPPAHAGDSDVRFDCTINLDDRRVAFDIGGLYPPGPFRDVVKIIFEHDTIVTGYDGYRTEVRYPAPTSNCSAVWQIGVDDWRVRIEVPRTAFGLDRTAMPAVPVVVHCCRFLEPPNDSWDEYYRKGVSSVSVPVLLAAGQRP</sequence>
<name>A0ABV9Y5W0_9PSEU</name>
<organism evidence="1 2">
    <name type="scientific">Saccharothrix xinjiangensis</name>
    <dbReference type="NCBI Taxonomy" id="204798"/>
    <lineage>
        <taxon>Bacteria</taxon>
        <taxon>Bacillati</taxon>
        <taxon>Actinomycetota</taxon>
        <taxon>Actinomycetes</taxon>
        <taxon>Pseudonocardiales</taxon>
        <taxon>Pseudonocardiaceae</taxon>
        <taxon>Saccharothrix</taxon>
    </lineage>
</organism>